<keyword evidence="3" id="KW-0408">Iron</keyword>
<dbReference type="eggNOG" id="COG3369">
    <property type="taxonomic scope" value="Bacteria"/>
</dbReference>
<feature type="domain" description="Iron-binding zinc finger CDGSH type" evidence="5">
    <location>
        <begin position="23"/>
        <end position="59"/>
    </location>
</feature>
<dbReference type="STRING" id="526227.Mesil_0783"/>
<evidence type="ECO:0000313" key="7">
    <source>
        <dbReference type="Proteomes" id="UP000001916"/>
    </source>
</evidence>
<gene>
    <name evidence="6" type="ordered locus">Mesil_0783</name>
</gene>
<dbReference type="AlphaFoldDB" id="D7BBD6"/>
<dbReference type="EMBL" id="CP002042">
    <property type="protein sequence ID" value="ADH62696.1"/>
    <property type="molecule type" value="Genomic_DNA"/>
</dbReference>
<keyword evidence="4" id="KW-0411">Iron-sulfur</keyword>
<dbReference type="OrthoDB" id="9795032at2"/>
<dbReference type="GO" id="GO:0005737">
    <property type="term" value="C:cytoplasm"/>
    <property type="evidence" value="ECO:0007669"/>
    <property type="project" value="UniProtKB-ARBA"/>
</dbReference>
<evidence type="ECO:0000256" key="2">
    <source>
        <dbReference type="ARBA" id="ARBA00022723"/>
    </source>
</evidence>
<keyword evidence="7" id="KW-1185">Reference proteome</keyword>
<evidence type="ECO:0000313" key="6">
    <source>
        <dbReference type="EMBL" id="ADH62696.1"/>
    </source>
</evidence>
<dbReference type="GO" id="GO:0051537">
    <property type="term" value="F:2 iron, 2 sulfur cluster binding"/>
    <property type="evidence" value="ECO:0007669"/>
    <property type="project" value="UniProtKB-KW"/>
</dbReference>
<dbReference type="HOGENOM" id="CLU_173940_2_2_0"/>
<dbReference type="SMART" id="SM00704">
    <property type="entry name" value="ZnF_CDGSH"/>
    <property type="match status" value="1"/>
</dbReference>
<accession>D7BBD6</accession>
<dbReference type="KEGG" id="msv:Mesil_0783"/>
<dbReference type="InterPro" id="IPR042216">
    <property type="entry name" value="MitoNEET_CISD"/>
</dbReference>
<dbReference type="GO" id="GO:0046872">
    <property type="term" value="F:metal ion binding"/>
    <property type="evidence" value="ECO:0007669"/>
    <property type="project" value="UniProtKB-KW"/>
</dbReference>
<dbReference type="Gene3D" id="3.40.5.90">
    <property type="entry name" value="CDGSH iron-sulfur domain, mitoNEET-type"/>
    <property type="match status" value="1"/>
</dbReference>
<reference evidence="6 7" key="1">
    <citation type="journal article" date="2010" name="Stand. Genomic Sci.">
        <title>Complete genome sequence of Meiothermus silvanus type strain (VI-R2).</title>
        <authorList>
            <person name="Sikorski J."/>
            <person name="Tindall B.J."/>
            <person name="Lowry S."/>
            <person name="Lucas S."/>
            <person name="Nolan M."/>
            <person name="Copeland A."/>
            <person name="Glavina Del Rio T."/>
            <person name="Tice H."/>
            <person name="Cheng J.F."/>
            <person name="Han C."/>
            <person name="Pitluck S."/>
            <person name="Liolios K."/>
            <person name="Ivanova N."/>
            <person name="Mavromatis K."/>
            <person name="Mikhailova N."/>
            <person name="Pati A."/>
            <person name="Goodwin L."/>
            <person name="Chen A."/>
            <person name="Palaniappan K."/>
            <person name="Land M."/>
            <person name="Hauser L."/>
            <person name="Chang Y.J."/>
            <person name="Jeffries C.D."/>
            <person name="Rohde M."/>
            <person name="Goker M."/>
            <person name="Woyke T."/>
            <person name="Bristow J."/>
            <person name="Eisen J.A."/>
            <person name="Markowitz V."/>
            <person name="Hugenholtz P."/>
            <person name="Kyrpides N.C."/>
            <person name="Klenk H.P."/>
            <person name="Lapidus A."/>
        </authorList>
    </citation>
    <scope>NUCLEOTIDE SEQUENCE [LARGE SCALE GENOMIC DNA]</scope>
    <source>
        <strain evidence="7">ATCC 700542 / DSM 9946 / VI-R2</strain>
    </source>
</reference>
<sequence>MRIEFRENGPIVIETGGRYTYRHGGLEQVIEKSRVSLCRCGQSSNKPFCDATHKHIGFVAPAAVIELDEQTLHAGG</sequence>
<protein>
    <submittedName>
        <fullName evidence="6">Iron sulfur domain-containing, CDGSH-type</fullName>
    </submittedName>
</protein>
<organism evidence="6 7">
    <name type="scientific">Allomeiothermus silvanus (strain ATCC 700542 / DSM 9946 / NBRC 106475 / NCIMB 13440 / VI-R2)</name>
    <name type="common">Thermus silvanus</name>
    <dbReference type="NCBI Taxonomy" id="526227"/>
    <lineage>
        <taxon>Bacteria</taxon>
        <taxon>Thermotogati</taxon>
        <taxon>Deinococcota</taxon>
        <taxon>Deinococci</taxon>
        <taxon>Thermales</taxon>
        <taxon>Thermaceae</taxon>
        <taxon>Allomeiothermus</taxon>
    </lineage>
</organism>
<evidence type="ECO:0000256" key="4">
    <source>
        <dbReference type="ARBA" id="ARBA00023014"/>
    </source>
</evidence>
<evidence type="ECO:0000259" key="5">
    <source>
        <dbReference type="SMART" id="SM00704"/>
    </source>
</evidence>
<name>D7BBD6_ALLS1</name>
<evidence type="ECO:0000256" key="1">
    <source>
        <dbReference type="ARBA" id="ARBA00022714"/>
    </source>
</evidence>
<dbReference type="Pfam" id="PF09360">
    <property type="entry name" value="zf-CDGSH"/>
    <property type="match status" value="1"/>
</dbReference>
<evidence type="ECO:0000256" key="3">
    <source>
        <dbReference type="ARBA" id="ARBA00023004"/>
    </source>
</evidence>
<dbReference type="Proteomes" id="UP000001916">
    <property type="component" value="Chromosome"/>
</dbReference>
<dbReference type="RefSeq" id="WP_013157285.1">
    <property type="nucleotide sequence ID" value="NC_014212.1"/>
</dbReference>
<proteinExistence type="predicted"/>
<dbReference type="InterPro" id="IPR018967">
    <property type="entry name" value="FeS-contain_CDGSH-typ"/>
</dbReference>
<keyword evidence="1" id="KW-0001">2Fe-2S</keyword>
<keyword evidence="2" id="KW-0479">Metal-binding</keyword>